<name>A0AAN7YDK2_9EURO</name>
<protein>
    <submittedName>
        <fullName evidence="2">Uncharacterized protein</fullName>
    </submittedName>
</protein>
<dbReference type="EMBL" id="JAVRRJ010000001">
    <property type="protein sequence ID" value="KAK5089987.1"/>
    <property type="molecule type" value="Genomic_DNA"/>
</dbReference>
<dbReference type="Proteomes" id="UP001309876">
    <property type="component" value="Unassembled WGS sequence"/>
</dbReference>
<reference evidence="2 3" key="1">
    <citation type="submission" date="2023-08" db="EMBL/GenBank/DDBJ databases">
        <title>Black Yeasts Isolated from many extreme environments.</title>
        <authorList>
            <person name="Coleine C."/>
            <person name="Stajich J.E."/>
            <person name="Selbmann L."/>
        </authorList>
    </citation>
    <scope>NUCLEOTIDE SEQUENCE [LARGE SCALE GENOMIC DNA]</scope>
    <source>
        <strain evidence="2 3">CCFEE 5910</strain>
    </source>
</reference>
<accession>A0AAN7YDK2</accession>
<dbReference type="AlphaFoldDB" id="A0AAN7YDK2"/>
<organism evidence="2 3">
    <name type="scientific">Lithohypha guttulata</name>
    <dbReference type="NCBI Taxonomy" id="1690604"/>
    <lineage>
        <taxon>Eukaryota</taxon>
        <taxon>Fungi</taxon>
        <taxon>Dikarya</taxon>
        <taxon>Ascomycota</taxon>
        <taxon>Pezizomycotina</taxon>
        <taxon>Eurotiomycetes</taxon>
        <taxon>Chaetothyriomycetidae</taxon>
        <taxon>Chaetothyriales</taxon>
        <taxon>Trichomeriaceae</taxon>
        <taxon>Lithohypha</taxon>
    </lineage>
</organism>
<evidence type="ECO:0000313" key="2">
    <source>
        <dbReference type="EMBL" id="KAK5089987.1"/>
    </source>
</evidence>
<feature type="region of interest" description="Disordered" evidence="1">
    <location>
        <begin position="1"/>
        <end position="171"/>
    </location>
</feature>
<keyword evidence="3" id="KW-1185">Reference proteome</keyword>
<feature type="compositionally biased region" description="Basic residues" evidence="1">
    <location>
        <begin position="155"/>
        <end position="164"/>
    </location>
</feature>
<evidence type="ECO:0000313" key="3">
    <source>
        <dbReference type="Proteomes" id="UP001309876"/>
    </source>
</evidence>
<comment type="caution">
    <text evidence="2">The sequence shown here is derived from an EMBL/GenBank/DDBJ whole genome shotgun (WGS) entry which is preliminary data.</text>
</comment>
<evidence type="ECO:0000256" key="1">
    <source>
        <dbReference type="SAM" id="MobiDB-lite"/>
    </source>
</evidence>
<proteinExistence type="predicted"/>
<sequence length="649" mass="73935">MEIPRTSHPAEPLPFLHPKSFHDQDRKSRREIHTSSQLCNEPEDDREISQEEPAGESKAQNATPERSPKARGRMIRKVKASTEDTVGTAADTPRQNDSSTAPRTKRKSRPDLTGLAAKFKDMADKLRTQQRDEQERQPWISRDELPVSPLERAMKVQRRQPKRQPKTDEKQRLANNPWAVMLARPMRLEGASRTRLPTPLLVDFAHVKHPKDGQIYAMPNALADLENLKLRAGRGLRRHAMQLRAQEDMGQVMRLIPYKLGIEVLSDSFVVSDTQTKSTRTQKGAVMKRLHPVGWFEKSSKMTSYRVASKEYWELKEKQGELDDDLFKKPPREFEPERVQWQPDIAERLSDIMRQRVLIVLESLFWRQQRVIDSGRSFFTCLEWPDKLTLDPTIFQVAITERQDFWNDMGDIESPDAISGGGLRQGNQGDPRPPIAVQPGEISIKPPPNHFNKSDPRIWLPGSIVIHLGPPSSALQGLSQAKPGEAVKIDEEPIGGEYLPPMLTIGDLRLPVFNLQAMLGKSFHPVLKKLLQSHRPILSRNCIQSHPVVYQEGADMKFGLHETDYMIIVKSTAPNSLFVAQELWQLWRYLGGRDCLLEAVAGKQKLVRRPADDTSKESQRVARREKKIKGEYDGLSAKAWEHLHGLLGL</sequence>
<feature type="compositionally biased region" description="Basic and acidic residues" evidence="1">
    <location>
        <begin position="118"/>
        <end position="145"/>
    </location>
</feature>
<feature type="compositionally biased region" description="Basic residues" evidence="1">
    <location>
        <begin position="69"/>
        <end position="79"/>
    </location>
</feature>
<gene>
    <name evidence="2" type="ORF">LTR05_000156</name>
</gene>
<feature type="compositionally biased region" description="Basic and acidic residues" evidence="1">
    <location>
        <begin position="20"/>
        <end position="33"/>
    </location>
</feature>
<feature type="compositionally biased region" description="Polar residues" evidence="1">
    <location>
        <begin position="93"/>
        <end position="102"/>
    </location>
</feature>